<name>A0A7S7NRQ7_PALFE</name>
<protein>
    <recommendedName>
        <fullName evidence="3">Outer membrane protein beta-barrel domain-containing protein</fullName>
    </recommendedName>
</protein>
<reference evidence="1 2" key="1">
    <citation type="submission" date="2020-10" db="EMBL/GenBank/DDBJ databases">
        <title>Complete genome sequence of Paludibaculum fermentans P105T, a facultatively anaerobic acidobacterium capable of dissimilatory Fe(III) reduction.</title>
        <authorList>
            <person name="Dedysh S.N."/>
            <person name="Beletsky A.V."/>
            <person name="Kulichevskaya I.S."/>
            <person name="Mardanov A.V."/>
            <person name="Ravin N.V."/>
        </authorList>
    </citation>
    <scope>NUCLEOTIDE SEQUENCE [LARGE SCALE GENOMIC DNA]</scope>
    <source>
        <strain evidence="1 2">P105</strain>
    </source>
</reference>
<sequence length="229" mass="25622">MSVGAGVAYHWRRLKVAPALRYTRWARESIYPRYATKPDQLEFLTSVAYETDSGSRSVGSRRLEIGAVAGYPLTQGFREMPFVVRPITERTRYLVGISTQVNLTRRLAVEMDGIYKPLRSGEGASDPWRFMVITWQVPVLAKYRMTTSKWAPVVEGGPSFRLAGNLNGYNPSHYGITMGAGAETRTHGLRLSPAVRYTRWAVDVSPDSGRPTSQRTNQNAVELVFGISF</sequence>
<accession>A0A7S7NRQ7</accession>
<dbReference type="Proteomes" id="UP000593892">
    <property type="component" value="Chromosome"/>
</dbReference>
<dbReference type="KEGG" id="pfer:IRI77_00515"/>
<dbReference type="EMBL" id="CP063849">
    <property type="protein sequence ID" value="QOY88481.1"/>
    <property type="molecule type" value="Genomic_DNA"/>
</dbReference>
<gene>
    <name evidence="1" type="ORF">IRI77_00515</name>
</gene>
<organism evidence="1 2">
    <name type="scientific">Paludibaculum fermentans</name>
    <dbReference type="NCBI Taxonomy" id="1473598"/>
    <lineage>
        <taxon>Bacteria</taxon>
        <taxon>Pseudomonadati</taxon>
        <taxon>Acidobacteriota</taxon>
        <taxon>Terriglobia</taxon>
        <taxon>Bryobacterales</taxon>
        <taxon>Bryobacteraceae</taxon>
        <taxon>Paludibaculum</taxon>
    </lineage>
</organism>
<dbReference type="RefSeq" id="WP_194450143.1">
    <property type="nucleotide sequence ID" value="NZ_CP063849.1"/>
</dbReference>
<dbReference type="AlphaFoldDB" id="A0A7S7NRQ7"/>
<keyword evidence="2" id="KW-1185">Reference proteome</keyword>
<proteinExistence type="predicted"/>
<evidence type="ECO:0000313" key="1">
    <source>
        <dbReference type="EMBL" id="QOY88481.1"/>
    </source>
</evidence>
<evidence type="ECO:0008006" key="3">
    <source>
        <dbReference type="Google" id="ProtNLM"/>
    </source>
</evidence>
<evidence type="ECO:0000313" key="2">
    <source>
        <dbReference type="Proteomes" id="UP000593892"/>
    </source>
</evidence>